<organism evidence="1">
    <name type="scientific">Streptomyces sp. NBC_00060</name>
    <dbReference type="NCBI Taxonomy" id="2975636"/>
    <lineage>
        <taxon>Bacteria</taxon>
        <taxon>Bacillati</taxon>
        <taxon>Actinomycetota</taxon>
        <taxon>Actinomycetes</taxon>
        <taxon>Kitasatosporales</taxon>
        <taxon>Streptomycetaceae</taxon>
        <taxon>Streptomyces</taxon>
    </lineage>
</organism>
<protein>
    <recommendedName>
        <fullName evidence="2">Lipoprotein</fullName>
    </recommendedName>
</protein>
<accession>A0AAU2H4J1</accession>
<sequence length="265" mass="28767">MSFASLMACTSSSQGDGSGNVQCTKATCSINNRKAGQIEIGSLRFKKVKVESEVFGAEGAKESAEQETDTAIQVNLQNNGDRDALINEVQVEIKGRLNITNCPGGAGGGYVTTRYAVAVSPEARVPATFVANLRDGYDYSYIKAGKTDALTVSVGLDRYFSGQYPVLFELRIILVTGKGQSVRSDYAVIVASDGLAEIAEGQYRQWQDLGKPAGGKEPDSRNPVLECFAKQADKIDSFIRDQRIVSPTVLHMRDEFRKSRLFSVD</sequence>
<reference evidence="1" key="1">
    <citation type="submission" date="2022-10" db="EMBL/GenBank/DDBJ databases">
        <title>The complete genomes of actinobacterial strains from the NBC collection.</title>
        <authorList>
            <person name="Joergensen T.S."/>
            <person name="Alvarez Arevalo M."/>
            <person name="Sterndorff E.B."/>
            <person name="Faurdal D."/>
            <person name="Vuksanovic O."/>
            <person name="Mourched A.-S."/>
            <person name="Charusanti P."/>
            <person name="Shaw S."/>
            <person name="Blin K."/>
            <person name="Weber T."/>
        </authorList>
    </citation>
    <scope>NUCLEOTIDE SEQUENCE</scope>
    <source>
        <strain evidence="1">NBC_00060</strain>
    </source>
</reference>
<name>A0AAU2H4J1_9ACTN</name>
<dbReference type="EMBL" id="CP108253">
    <property type="protein sequence ID" value="WTU42272.1"/>
    <property type="molecule type" value="Genomic_DNA"/>
</dbReference>
<proteinExistence type="predicted"/>
<gene>
    <name evidence="1" type="ORF">OHV25_23180</name>
</gene>
<evidence type="ECO:0000313" key="1">
    <source>
        <dbReference type="EMBL" id="WTU42272.1"/>
    </source>
</evidence>
<evidence type="ECO:0008006" key="2">
    <source>
        <dbReference type="Google" id="ProtNLM"/>
    </source>
</evidence>
<dbReference type="AlphaFoldDB" id="A0AAU2H4J1"/>